<feature type="non-terminal residue" evidence="1">
    <location>
        <position position="33"/>
    </location>
</feature>
<proteinExistence type="predicted"/>
<evidence type="ECO:0000313" key="1">
    <source>
        <dbReference type="EMBL" id="GAG92190.1"/>
    </source>
</evidence>
<dbReference type="EMBL" id="BART01022088">
    <property type="protein sequence ID" value="GAG92190.1"/>
    <property type="molecule type" value="Genomic_DNA"/>
</dbReference>
<protein>
    <submittedName>
        <fullName evidence="1">Uncharacterized protein</fullName>
    </submittedName>
</protein>
<dbReference type="AlphaFoldDB" id="X1BAT2"/>
<accession>X1BAT2</accession>
<reference evidence="1" key="1">
    <citation type="journal article" date="2014" name="Front. Microbiol.">
        <title>High frequency of phylogenetically diverse reductive dehalogenase-homologous genes in deep subseafloor sedimentary metagenomes.</title>
        <authorList>
            <person name="Kawai M."/>
            <person name="Futagami T."/>
            <person name="Toyoda A."/>
            <person name="Takaki Y."/>
            <person name="Nishi S."/>
            <person name="Hori S."/>
            <person name="Arai W."/>
            <person name="Tsubouchi T."/>
            <person name="Morono Y."/>
            <person name="Uchiyama I."/>
            <person name="Ito T."/>
            <person name="Fujiyama A."/>
            <person name="Inagaki F."/>
            <person name="Takami H."/>
        </authorList>
    </citation>
    <scope>NUCLEOTIDE SEQUENCE</scope>
    <source>
        <strain evidence="1">Expedition CK06-06</strain>
    </source>
</reference>
<sequence length="33" mass="3711">MLFIVGDQSGELINSKELKELKLTNISLGNRSY</sequence>
<gene>
    <name evidence="1" type="ORF">S01H4_40538</name>
</gene>
<name>X1BAT2_9ZZZZ</name>
<organism evidence="1">
    <name type="scientific">marine sediment metagenome</name>
    <dbReference type="NCBI Taxonomy" id="412755"/>
    <lineage>
        <taxon>unclassified sequences</taxon>
        <taxon>metagenomes</taxon>
        <taxon>ecological metagenomes</taxon>
    </lineage>
</organism>
<comment type="caution">
    <text evidence="1">The sequence shown here is derived from an EMBL/GenBank/DDBJ whole genome shotgun (WGS) entry which is preliminary data.</text>
</comment>